<protein>
    <recommendedName>
        <fullName evidence="4">Carboxylesterase type B domain-containing protein</fullName>
    </recommendedName>
</protein>
<dbReference type="Proteomes" id="UP001314205">
    <property type="component" value="Unassembled WGS sequence"/>
</dbReference>
<dbReference type="InterPro" id="IPR050309">
    <property type="entry name" value="Type-B_Carboxylest/Lipase"/>
</dbReference>
<evidence type="ECO:0000256" key="3">
    <source>
        <dbReference type="SAM" id="SignalP"/>
    </source>
</evidence>
<feature type="domain" description="Carboxylesterase type B" evidence="4">
    <location>
        <begin position="23"/>
        <end position="513"/>
    </location>
</feature>
<dbReference type="EMBL" id="CAVLGL010000137">
    <property type="protein sequence ID" value="CAK1601720.1"/>
    <property type="molecule type" value="Genomic_DNA"/>
</dbReference>
<evidence type="ECO:0000259" key="4">
    <source>
        <dbReference type="Pfam" id="PF00135"/>
    </source>
</evidence>
<keyword evidence="3" id="KW-0732">Signal</keyword>
<accession>A0AAV1M3I6</accession>
<evidence type="ECO:0000313" key="6">
    <source>
        <dbReference type="Proteomes" id="UP001314205"/>
    </source>
</evidence>
<sequence>MLVLSLFSVYIITGTWGQTPEVPSITIGQGIVIGSISSVGDYFEFYGIPYADSVSGSNRFKAPSPPPAFQSPFIANRKDIKCVRPLGVGYEGTEDCLVANVFTPTINNASLLPVMVWIKGKEFDKVNEHKFSFRSFMDKNVVIVSLNYRESVLGFLCLGTEEAPGNAGLKDIIAGLNWVKHNIVRFGGDPDNISLFGHGSGAAAVDLVSLSPMAKGLVHKVIAQSGTALAPWAVTRDNLKYALKVAEGLGHSVNSIQTLTDAFKRASIAALMAVINELDLTDNSLAFAPCIEKDNLESVEPFLTKSPYQILIEDDYLNIPFMTGFVDYEGTIRAEESIESKWLEKMEESFIDFIQPDLDLGKGDEQDIDVVQAIKSFYFRTEPINMSQMDNFFSYHGDTMVLVSAIREARLRANTSSSPIYLYQFSYKGMLENPFVGPAVVNGTAHSEELAYLFYHDSDVTQTEMDSTVSEILVERWTNFAKTGTPGTEVSQIEWKPFSIESNNFLRILDDEEVNVDQGGSLEVDLINPHPETMIFWDQIYSEHFVDAKGRWVLEERVEEGEEDVAVDEGSGEEQGSEDNDEDKEEEEGDNENDGDNESNDNNSATTIFGYTFLMV</sequence>
<dbReference type="SUPFAM" id="SSF53474">
    <property type="entry name" value="alpha/beta-Hydrolases"/>
    <property type="match status" value="1"/>
</dbReference>
<evidence type="ECO:0000313" key="5">
    <source>
        <dbReference type="EMBL" id="CAK1601720.1"/>
    </source>
</evidence>
<dbReference type="Pfam" id="PF00135">
    <property type="entry name" value="COesterase"/>
    <property type="match status" value="1"/>
</dbReference>
<gene>
    <name evidence="5" type="ORF">PARMNEM_LOCUS20316</name>
</gene>
<dbReference type="InterPro" id="IPR002018">
    <property type="entry name" value="CarbesteraseB"/>
</dbReference>
<feature type="compositionally biased region" description="Acidic residues" evidence="2">
    <location>
        <begin position="558"/>
        <end position="599"/>
    </location>
</feature>
<comment type="caution">
    <text evidence="5">The sequence shown here is derived from an EMBL/GenBank/DDBJ whole genome shotgun (WGS) entry which is preliminary data.</text>
</comment>
<feature type="signal peptide" evidence="3">
    <location>
        <begin position="1"/>
        <end position="17"/>
    </location>
</feature>
<keyword evidence="1" id="KW-0325">Glycoprotein</keyword>
<feature type="region of interest" description="Disordered" evidence="2">
    <location>
        <begin position="558"/>
        <end position="607"/>
    </location>
</feature>
<evidence type="ECO:0000256" key="2">
    <source>
        <dbReference type="SAM" id="MobiDB-lite"/>
    </source>
</evidence>
<name>A0AAV1M3I6_9NEOP</name>
<feature type="chain" id="PRO_5043404618" description="Carboxylesterase type B domain-containing protein" evidence="3">
    <location>
        <begin position="18"/>
        <end position="616"/>
    </location>
</feature>
<evidence type="ECO:0000256" key="1">
    <source>
        <dbReference type="ARBA" id="ARBA00023180"/>
    </source>
</evidence>
<dbReference type="AlphaFoldDB" id="A0AAV1M3I6"/>
<dbReference type="InterPro" id="IPR029058">
    <property type="entry name" value="AB_hydrolase_fold"/>
</dbReference>
<organism evidence="5 6">
    <name type="scientific">Parnassius mnemosyne</name>
    <name type="common">clouded apollo</name>
    <dbReference type="NCBI Taxonomy" id="213953"/>
    <lineage>
        <taxon>Eukaryota</taxon>
        <taxon>Metazoa</taxon>
        <taxon>Ecdysozoa</taxon>
        <taxon>Arthropoda</taxon>
        <taxon>Hexapoda</taxon>
        <taxon>Insecta</taxon>
        <taxon>Pterygota</taxon>
        <taxon>Neoptera</taxon>
        <taxon>Endopterygota</taxon>
        <taxon>Lepidoptera</taxon>
        <taxon>Glossata</taxon>
        <taxon>Ditrysia</taxon>
        <taxon>Papilionoidea</taxon>
        <taxon>Papilionidae</taxon>
        <taxon>Parnassiinae</taxon>
        <taxon>Parnassini</taxon>
        <taxon>Parnassius</taxon>
        <taxon>Driopa</taxon>
    </lineage>
</organism>
<reference evidence="5 6" key="1">
    <citation type="submission" date="2023-11" db="EMBL/GenBank/DDBJ databases">
        <authorList>
            <person name="Hedman E."/>
            <person name="Englund M."/>
            <person name="Stromberg M."/>
            <person name="Nyberg Akerstrom W."/>
            <person name="Nylinder S."/>
            <person name="Jareborg N."/>
            <person name="Kallberg Y."/>
            <person name="Kronander E."/>
        </authorList>
    </citation>
    <scope>NUCLEOTIDE SEQUENCE [LARGE SCALE GENOMIC DNA]</scope>
</reference>
<proteinExistence type="predicted"/>
<keyword evidence="6" id="KW-1185">Reference proteome</keyword>
<dbReference type="PANTHER" id="PTHR11559">
    <property type="entry name" value="CARBOXYLESTERASE"/>
    <property type="match status" value="1"/>
</dbReference>
<dbReference type="Gene3D" id="3.40.50.1820">
    <property type="entry name" value="alpha/beta hydrolase"/>
    <property type="match status" value="1"/>
</dbReference>